<keyword evidence="9 13" id="KW-0482">Metalloprotease</keyword>
<dbReference type="Pfam" id="PF02163">
    <property type="entry name" value="Peptidase_M50"/>
    <property type="match status" value="1"/>
</dbReference>
<evidence type="ECO:0000256" key="2">
    <source>
        <dbReference type="ARBA" id="ARBA00004141"/>
    </source>
</evidence>
<evidence type="ECO:0000313" key="14">
    <source>
        <dbReference type="Proteomes" id="UP001165136"/>
    </source>
</evidence>
<dbReference type="GO" id="GO:0016020">
    <property type="term" value="C:membrane"/>
    <property type="evidence" value="ECO:0007669"/>
    <property type="project" value="UniProtKB-SubCell"/>
</dbReference>
<dbReference type="Pfam" id="PF17820">
    <property type="entry name" value="PDZ_6"/>
    <property type="match status" value="1"/>
</dbReference>
<dbReference type="InterPro" id="IPR041489">
    <property type="entry name" value="PDZ_6"/>
</dbReference>
<evidence type="ECO:0000256" key="10">
    <source>
        <dbReference type="ARBA" id="ARBA00023136"/>
    </source>
</evidence>
<comment type="cofactor">
    <cofactor evidence="1">
        <name>Zn(2+)</name>
        <dbReference type="ChEBI" id="CHEBI:29105"/>
    </cofactor>
</comment>
<proteinExistence type="inferred from homology"/>
<keyword evidence="5 11" id="KW-0812">Transmembrane</keyword>
<dbReference type="PANTHER" id="PTHR42837:SF2">
    <property type="entry name" value="MEMBRANE METALLOPROTEASE ARASP2, CHLOROPLASTIC-RELATED"/>
    <property type="match status" value="1"/>
</dbReference>
<keyword evidence="14" id="KW-1185">Reference proteome</keyword>
<evidence type="ECO:0000256" key="4">
    <source>
        <dbReference type="ARBA" id="ARBA00022670"/>
    </source>
</evidence>
<keyword evidence="8 11" id="KW-1133">Transmembrane helix</keyword>
<evidence type="ECO:0000256" key="8">
    <source>
        <dbReference type="ARBA" id="ARBA00022989"/>
    </source>
</evidence>
<dbReference type="InterPro" id="IPR036034">
    <property type="entry name" value="PDZ_sf"/>
</dbReference>
<protein>
    <submittedName>
        <fullName evidence="13">Zinc metalloprotease Rip1</fullName>
    </submittedName>
</protein>
<comment type="caution">
    <text evidence="13">The sequence shown here is derived from an EMBL/GenBank/DDBJ whole genome shotgun (WGS) entry which is preliminary data.</text>
</comment>
<dbReference type="EMBL" id="BSTI01000008">
    <property type="protein sequence ID" value="GLY67249.1"/>
    <property type="molecule type" value="Genomic_DNA"/>
</dbReference>
<dbReference type="InterPro" id="IPR004387">
    <property type="entry name" value="Pept_M50_Zn"/>
</dbReference>
<name>A0A9W6R0A5_9PSEU</name>
<evidence type="ECO:0000256" key="6">
    <source>
        <dbReference type="ARBA" id="ARBA00022801"/>
    </source>
</evidence>
<evidence type="ECO:0000259" key="12">
    <source>
        <dbReference type="PROSITE" id="PS50106"/>
    </source>
</evidence>
<dbReference type="InterPro" id="IPR008915">
    <property type="entry name" value="Peptidase_M50"/>
</dbReference>
<keyword evidence="6" id="KW-0378">Hydrolase</keyword>
<comment type="similarity">
    <text evidence="3">Belongs to the peptidase M50B family.</text>
</comment>
<organism evidence="13 14">
    <name type="scientific">Amycolatopsis taiwanensis</name>
    <dbReference type="NCBI Taxonomy" id="342230"/>
    <lineage>
        <taxon>Bacteria</taxon>
        <taxon>Bacillati</taxon>
        <taxon>Actinomycetota</taxon>
        <taxon>Actinomycetes</taxon>
        <taxon>Pseudonocardiales</taxon>
        <taxon>Pseudonocardiaceae</taxon>
        <taxon>Amycolatopsis</taxon>
    </lineage>
</organism>
<dbReference type="Proteomes" id="UP001165136">
    <property type="component" value="Unassembled WGS sequence"/>
</dbReference>
<dbReference type="PANTHER" id="PTHR42837">
    <property type="entry name" value="REGULATOR OF SIGMA-E PROTEASE RSEP"/>
    <property type="match status" value="1"/>
</dbReference>
<sequence length="367" mass="39120">MLAYAFGVVLFVLCICLSVALHEAGHLLAAKSFGMKVRRYFIGYGPTLFSFRRGGTEYGLKWLPLGGFCDIAGMTTLDEVKPDEVPRAMWRFKAWQRTVVMAAGPVSHFLLGLVVLYAMATTMGLPNLAGTPDVAAVTSGAPAQAAGVQPGDRIVAVAGRDTPTYPDVIAALRRSNGPTPVEVLRQGKPVPLNVDVRGGAIGVTFPGLYEYNAVTAVGGVAGFTGQMFGQTWQRLIELPQRIPAVVHSIFGGERDPNTPVSVVGMSRIGGEAVQQGLWPLFFLLLASFNFFMGVLNLLPLLPLDGGHVAVIWYERVRNGVRRLFGKAAAGPVDYTKLLGATMVVVLVGGAVMLLTIAADLVNPVRLT</sequence>
<gene>
    <name evidence="13" type="primary">rip1</name>
    <name evidence="13" type="ORF">Atai01_38680</name>
</gene>
<evidence type="ECO:0000256" key="9">
    <source>
        <dbReference type="ARBA" id="ARBA00023049"/>
    </source>
</evidence>
<dbReference type="Gene3D" id="2.30.42.10">
    <property type="match status" value="1"/>
</dbReference>
<evidence type="ECO:0000256" key="11">
    <source>
        <dbReference type="SAM" id="Phobius"/>
    </source>
</evidence>
<dbReference type="CDD" id="cd06163">
    <property type="entry name" value="S2P-M50_PDZ_RseP-like"/>
    <property type="match status" value="1"/>
</dbReference>
<dbReference type="SUPFAM" id="SSF50156">
    <property type="entry name" value="PDZ domain-like"/>
    <property type="match status" value="1"/>
</dbReference>
<dbReference type="RefSeq" id="WP_285487714.1">
    <property type="nucleotide sequence ID" value="NZ_BSTI01000008.1"/>
</dbReference>
<dbReference type="PROSITE" id="PS50106">
    <property type="entry name" value="PDZ"/>
    <property type="match status" value="1"/>
</dbReference>
<keyword evidence="4" id="KW-0645">Protease</keyword>
<dbReference type="GO" id="GO:0006508">
    <property type="term" value="P:proteolysis"/>
    <property type="evidence" value="ECO:0007669"/>
    <property type="project" value="UniProtKB-KW"/>
</dbReference>
<dbReference type="InterPro" id="IPR001478">
    <property type="entry name" value="PDZ"/>
</dbReference>
<keyword evidence="7" id="KW-0862">Zinc</keyword>
<keyword evidence="10 11" id="KW-0472">Membrane</keyword>
<dbReference type="AlphaFoldDB" id="A0A9W6R0A5"/>
<comment type="subcellular location">
    <subcellularLocation>
        <location evidence="2">Membrane</location>
        <topology evidence="2">Multi-pass membrane protein</topology>
    </subcellularLocation>
</comment>
<reference evidence="13" key="1">
    <citation type="submission" date="2023-03" db="EMBL/GenBank/DDBJ databases">
        <title>Amycolatopsis taiwanensis NBRC 103393.</title>
        <authorList>
            <person name="Ichikawa N."/>
            <person name="Sato H."/>
            <person name="Tonouchi N."/>
        </authorList>
    </citation>
    <scope>NUCLEOTIDE SEQUENCE</scope>
    <source>
        <strain evidence="13">NBRC 103393</strain>
    </source>
</reference>
<dbReference type="GO" id="GO:0004222">
    <property type="term" value="F:metalloendopeptidase activity"/>
    <property type="evidence" value="ECO:0007669"/>
    <property type="project" value="InterPro"/>
</dbReference>
<evidence type="ECO:0000256" key="7">
    <source>
        <dbReference type="ARBA" id="ARBA00022833"/>
    </source>
</evidence>
<dbReference type="SMART" id="SM00228">
    <property type="entry name" value="PDZ"/>
    <property type="match status" value="1"/>
</dbReference>
<feature type="transmembrane region" description="Helical" evidence="11">
    <location>
        <begin position="99"/>
        <end position="120"/>
    </location>
</feature>
<evidence type="ECO:0000256" key="3">
    <source>
        <dbReference type="ARBA" id="ARBA00007931"/>
    </source>
</evidence>
<evidence type="ECO:0000313" key="13">
    <source>
        <dbReference type="EMBL" id="GLY67249.1"/>
    </source>
</evidence>
<feature type="domain" description="PDZ" evidence="12">
    <location>
        <begin position="113"/>
        <end position="187"/>
    </location>
</feature>
<feature type="transmembrane region" description="Helical" evidence="11">
    <location>
        <begin position="337"/>
        <end position="361"/>
    </location>
</feature>
<evidence type="ECO:0000256" key="1">
    <source>
        <dbReference type="ARBA" id="ARBA00001947"/>
    </source>
</evidence>
<evidence type="ECO:0000256" key="5">
    <source>
        <dbReference type="ARBA" id="ARBA00022692"/>
    </source>
</evidence>
<accession>A0A9W6R0A5</accession>